<evidence type="ECO:0000313" key="3">
    <source>
        <dbReference type="Proteomes" id="UP000485058"/>
    </source>
</evidence>
<name>A0A6A0A038_HAELA</name>
<sequence>GACPQAGPPAHQGQGWGGMGGLAAGHQEGDTDRPGCRAGAAVTSTAAARGSL</sequence>
<proteinExistence type="predicted"/>
<dbReference type="Proteomes" id="UP000485058">
    <property type="component" value="Unassembled WGS sequence"/>
</dbReference>
<comment type="caution">
    <text evidence="2">The sequence shown here is derived from an EMBL/GenBank/DDBJ whole genome shotgun (WGS) entry which is preliminary data.</text>
</comment>
<keyword evidence="3" id="KW-1185">Reference proteome</keyword>
<evidence type="ECO:0000313" key="2">
    <source>
        <dbReference type="EMBL" id="GFH24168.1"/>
    </source>
</evidence>
<gene>
    <name evidence="2" type="ORF">HaLaN_21908</name>
</gene>
<feature type="compositionally biased region" description="Low complexity" evidence="1">
    <location>
        <begin position="37"/>
        <end position="52"/>
    </location>
</feature>
<feature type="compositionally biased region" description="Gly residues" evidence="1">
    <location>
        <begin position="14"/>
        <end position="23"/>
    </location>
</feature>
<feature type="region of interest" description="Disordered" evidence="1">
    <location>
        <begin position="1"/>
        <end position="52"/>
    </location>
</feature>
<dbReference type="EMBL" id="BLLF01002462">
    <property type="protein sequence ID" value="GFH24168.1"/>
    <property type="molecule type" value="Genomic_DNA"/>
</dbReference>
<protein>
    <submittedName>
        <fullName evidence="2">Uncharacterized protein</fullName>
    </submittedName>
</protein>
<feature type="non-terminal residue" evidence="2">
    <location>
        <position position="52"/>
    </location>
</feature>
<accession>A0A6A0A038</accession>
<organism evidence="2 3">
    <name type="scientific">Haematococcus lacustris</name>
    <name type="common">Green alga</name>
    <name type="synonym">Haematococcus pluvialis</name>
    <dbReference type="NCBI Taxonomy" id="44745"/>
    <lineage>
        <taxon>Eukaryota</taxon>
        <taxon>Viridiplantae</taxon>
        <taxon>Chlorophyta</taxon>
        <taxon>core chlorophytes</taxon>
        <taxon>Chlorophyceae</taxon>
        <taxon>CS clade</taxon>
        <taxon>Chlamydomonadales</taxon>
        <taxon>Haematococcaceae</taxon>
        <taxon>Haematococcus</taxon>
    </lineage>
</organism>
<evidence type="ECO:0000256" key="1">
    <source>
        <dbReference type="SAM" id="MobiDB-lite"/>
    </source>
</evidence>
<feature type="non-terminal residue" evidence="2">
    <location>
        <position position="1"/>
    </location>
</feature>
<dbReference type="AlphaFoldDB" id="A0A6A0A038"/>
<reference evidence="2 3" key="1">
    <citation type="submission" date="2020-02" db="EMBL/GenBank/DDBJ databases">
        <title>Draft genome sequence of Haematococcus lacustris strain NIES-144.</title>
        <authorList>
            <person name="Morimoto D."/>
            <person name="Nakagawa S."/>
            <person name="Yoshida T."/>
            <person name="Sawayama S."/>
        </authorList>
    </citation>
    <scope>NUCLEOTIDE SEQUENCE [LARGE SCALE GENOMIC DNA]</scope>
    <source>
        <strain evidence="2 3">NIES-144</strain>
    </source>
</reference>